<accession>A0A2Z7CII6</accession>
<reference evidence="2 3" key="1">
    <citation type="journal article" date="2015" name="Proc. Natl. Acad. Sci. U.S.A.">
        <title>The resurrection genome of Boea hygrometrica: A blueprint for survival of dehydration.</title>
        <authorList>
            <person name="Xiao L."/>
            <person name="Yang G."/>
            <person name="Zhang L."/>
            <person name="Yang X."/>
            <person name="Zhao S."/>
            <person name="Ji Z."/>
            <person name="Zhou Q."/>
            <person name="Hu M."/>
            <person name="Wang Y."/>
            <person name="Chen M."/>
            <person name="Xu Y."/>
            <person name="Jin H."/>
            <person name="Xiao X."/>
            <person name="Hu G."/>
            <person name="Bao F."/>
            <person name="Hu Y."/>
            <person name="Wan P."/>
            <person name="Li L."/>
            <person name="Deng X."/>
            <person name="Kuang T."/>
            <person name="Xiang C."/>
            <person name="Zhu J.K."/>
            <person name="Oliver M.J."/>
            <person name="He Y."/>
        </authorList>
    </citation>
    <scope>NUCLEOTIDE SEQUENCE [LARGE SCALE GENOMIC DNA]</scope>
    <source>
        <strain evidence="3">cv. XS01</strain>
    </source>
</reference>
<keyword evidence="3" id="KW-1185">Reference proteome</keyword>
<evidence type="ECO:0000313" key="3">
    <source>
        <dbReference type="Proteomes" id="UP000250235"/>
    </source>
</evidence>
<feature type="compositionally biased region" description="Basic residues" evidence="1">
    <location>
        <begin position="1"/>
        <end position="12"/>
    </location>
</feature>
<dbReference type="AlphaFoldDB" id="A0A2Z7CII6"/>
<evidence type="ECO:0000313" key="2">
    <source>
        <dbReference type="EMBL" id="KZV46768.1"/>
    </source>
</evidence>
<protein>
    <submittedName>
        <fullName evidence="2">Uncharacterized protein</fullName>
    </submittedName>
</protein>
<gene>
    <name evidence="2" type="ORF">F511_13488</name>
</gene>
<dbReference type="Proteomes" id="UP000250235">
    <property type="component" value="Unassembled WGS sequence"/>
</dbReference>
<organism evidence="2 3">
    <name type="scientific">Dorcoceras hygrometricum</name>
    <dbReference type="NCBI Taxonomy" id="472368"/>
    <lineage>
        <taxon>Eukaryota</taxon>
        <taxon>Viridiplantae</taxon>
        <taxon>Streptophyta</taxon>
        <taxon>Embryophyta</taxon>
        <taxon>Tracheophyta</taxon>
        <taxon>Spermatophyta</taxon>
        <taxon>Magnoliopsida</taxon>
        <taxon>eudicotyledons</taxon>
        <taxon>Gunneridae</taxon>
        <taxon>Pentapetalae</taxon>
        <taxon>asterids</taxon>
        <taxon>lamiids</taxon>
        <taxon>Lamiales</taxon>
        <taxon>Gesneriaceae</taxon>
        <taxon>Didymocarpoideae</taxon>
        <taxon>Trichosporeae</taxon>
        <taxon>Loxocarpinae</taxon>
        <taxon>Dorcoceras</taxon>
    </lineage>
</organism>
<proteinExistence type="predicted"/>
<feature type="region of interest" description="Disordered" evidence="1">
    <location>
        <begin position="59"/>
        <end position="79"/>
    </location>
</feature>
<feature type="compositionally biased region" description="Low complexity" evidence="1">
    <location>
        <begin position="13"/>
        <end position="22"/>
    </location>
</feature>
<evidence type="ECO:0000256" key="1">
    <source>
        <dbReference type="SAM" id="MobiDB-lite"/>
    </source>
</evidence>
<dbReference type="EMBL" id="KQ995381">
    <property type="protein sequence ID" value="KZV46768.1"/>
    <property type="molecule type" value="Genomic_DNA"/>
</dbReference>
<feature type="region of interest" description="Disordered" evidence="1">
    <location>
        <begin position="1"/>
        <end position="35"/>
    </location>
</feature>
<name>A0A2Z7CII6_9LAMI</name>
<sequence>MDSPRKIGRNNFRRTTAAAATSGSGGGVRRGGEAAPFASIGYPRMSASGESSTTMHRLLHTSGSHPISPPDDPKTNQYNQDLGLIHSTNGNHLESPNEGSSIDHQVTIYLHAQNITMFPTNETWLSKLSVQGKDDPQSVIVCLFWSCSAVLRDLVSCDSHDTTPTIASDCLHFLVLLALLQELSPSHARVVLINSSKLMSYLSWQNLEKKSVDKIV</sequence>